<organism evidence="1 2">
    <name type="scientific">Actinomadura pelletieri DSM 43383</name>
    <dbReference type="NCBI Taxonomy" id="1120940"/>
    <lineage>
        <taxon>Bacteria</taxon>
        <taxon>Bacillati</taxon>
        <taxon>Actinomycetota</taxon>
        <taxon>Actinomycetes</taxon>
        <taxon>Streptosporangiales</taxon>
        <taxon>Thermomonosporaceae</taxon>
        <taxon>Actinomadura</taxon>
    </lineage>
</organism>
<accession>A0A495Q8R1</accession>
<dbReference type="AlphaFoldDB" id="A0A495Q8R1"/>
<gene>
    <name evidence="1" type="ORF">BZB76_6824</name>
</gene>
<proteinExistence type="predicted"/>
<evidence type="ECO:0000313" key="2">
    <source>
        <dbReference type="Proteomes" id="UP000274601"/>
    </source>
</evidence>
<dbReference type="EMBL" id="RBWU01000010">
    <property type="protein sequence ID" value="RKS67699.1"/>
    <property type="molecule type" value="Genomic_DNA"/>
</dbReference>
<comment type="caution">
    <text evidence="1">The sequence shown here is derived from an EMBL/GenBank/DDBJ whole genome shotgun (WGS) entry which is preliminary data.</text>
</comment>
<protein>
    <submittedName>
        <fullName evidence="1">Uncharacterized protein</fullName>
    </submittedName>
</protein>
<keyword evidence="2" id="KW-1185">Reference proteome</keyword>
<sequence>MKVTDEQVATLRAQLSGDTDEYVQRLDEITSPESQTSYTTLITAAFFEAVDRHFVVNGKAADDRDIIDFVATKREINPIAAEQLDPTVAEQVLAHALGKGSIPTEIDSDTLMQTQVLLLAALIGEADLSDSELETFLSKARAEADEHLD</sequence>
<name>A0A495Q8R1_9ACTN</name>
<dbReference type="OrthoDB" id="3475695at2"/>
<reference evidence="1 2" key="1">
    <citation type="submission" date="2018-10" db="EMBL/GenBank/DDBJ databases">
        <title>Genomic Encyclopedia of Archaeal and Bacterial Type Strains, Phase II (KMG-II): from individual species to whole genera.</title>
        <authorList>
            <person name="Goeker M."/>
        </authorList>
    </citation>
    <scope>NUCLEOTIDE SEQUENCE [LARGE SCALE GENOMIC DNA]</scope>
    <source>
        <strain evidence="1 2">DSM 43383</strain>
    </source>
</reference>
<dbReference type="RefSeq" id="WP_121438489.1">
    <property type="nucleotide sequence ID" value="NZ_RBWU01000010.1"/>
</dbReference>
<dbReference type="Proteomes" id="UP000274601">
    <property type="component" value="Unassembled WGS sequence"/>
</dbReference>
<evidence type="ECO:0000313" key="1">
    <source>
        <dbReference type="EMBL" id="RKS67699.1"/>
    </source>
</evidence>